<comment type="function">
    <text evidence="2 7">Catalyzes the formation of N(7)-methylguanine at position 46 (m7G46) in tRNA.</text>
</comment>
<comment type="catalytic activity">
    <reaction evidence="1 7">
        <text>guanosine(46) in tRNA + S-adenosyl-L-methionine = N(7)-methylguanosine(46) in tRNA + S-adenosyl-L-homocysteine</text>
        <dbReference type="Rhea" id="RHEA:42708"/>
        <dbReference type="Rhea" id="RHEA-COMP:10188"/>
        <dbReference type="Rhea" id="RHEA-COMP:10189"/>
        <dbReference type="ChEBI" id="CHEBI:57856"/>
        <dbReference type="ChEBI" id="CHEBI:59789"/>
        <dbReference type="ChEBI" id="CHEBI:74269"/>
        <dbReference type="ChEBI" id="CHEBI:74480"/>
        <dbReference type="EC" id="2.1.1.33"/>
    </reaction>
</comment>
<evidence type="ECO:0000256" key="3">
    <source>
        <dbReference type="ARBA" id="ARBA00022603"/>
    </source>
</evidence>
<dbReference type="CDD" id="cd02440">
    <property type="entry name" value="AdoMet_MTases"/>
    <property type="match status" value="1"/>
</dbReference>
<feature type="region of interest" description="Disordered" evidence="8">
    <location>
        <begin position="1"/>
        <end position="65"/>
    </location>
</feature>
<evidence type="ECO:0000256" key="8">
    <source>
        <dbReference type="SAM" id="MobiDB-lite"/>
    </source>
</evidence>
<comment type="caution">
    <text evidence="9">The sequence shown here is derived from an EMBL/GenBank/DDBJ whole genome shotgun (WGS) entry which is preliminary data.</text>
</comment>
<keyword evidence="6 7" id="KW-0819">tRNA processing</keyword>
<name>A0A0D1LM38_9MYCO</name>
<feature type="binding site" evidence="7">
    <location>
        <position position="123"/>
    </location>
    <ligand>
        <name>S-adenosyl-L-methionine</name>
        <dbReference type="ChEBI" id="CHEBI:59789"/>
    </ligand>
</feature>
<dbReference type="Gene3D" id="3.40.50.150">
    <property type="entry name" value="Vaccinia Virus protein VP39"/>
    <property type="match status" value="1"/>
</dbReference>
<reference evidence="9 10" key="1">
    <citation type="submission" date="2015-01" db="EMBL/GenBank/DDBJ databases">
        <title>Genome sequence of Mycobacterium llatzerense and Mycobacterium immunogenum recovered from brain abscess.</title>
        <authorList>
            <person name="Greninger A.L."/>
            <person name="Langelier C."/>
            <person name="Cunningham G."/>
            <person name="Chiu C.Y."/>
            <person name="Miller S."/>
        </authorList>
    </citation>
    <scope>NUCLEOTIDE SEQUENCE [LARGE SCALE GENOMIC DNA]</scope>
    <source>
        <strain evidence="9 10">CLUC14</strain>
    </source>
</reference>
<dbReference type="HAMAP" id="MF_01057">
    <property type="entry name" value="tRNA_methyltr_TrmB"/>
    <property type="match status" value="1"/>
</dbReference>
<feature type="compositionally biased region" description="Basic residues" evidence="8">
    <location>
        <begin position="38"/>
        <end position="50"/>
    </location>
</feature>
<evidence type="ECO:0000313" key="9">
    <source>
        <dbReference type="EMBL" id="KIU16981.1"/>
    </source>
</evidence>
<feature type="binding site" evidence="7">
    <location>
        <position position="98"/>
    </location>
    <ligand>
        <name>S-adenosyl-L-methionine</name>
        <dbReference type="ChEBI" id="CHEBI:59789"/>
    </ligand>
</feature>
<evidence type="ECO:0000256" key="4">
    <source>
        <dbReference type="ARBA" id="ARBA00022679"/>
    </source>
</evidence>
<dbReference type="EMBL" id="JXST01000012">
    <property type="protein sequence ID" value="KIU16981.1"/>
    <property type="molecule type" value="Genomic_DNA"/>
</dbReference>
<dbReference type="GO" id="GO:0043527">
    <property type="term" value="C:tRNA methyltransferase complex"/>
    <property type="evidence" value="ECO:0007669"/>
    <property type="project" value="TreeGrafter"/>
</dbReference>
<feature type="compositionally biased region" description="Basic and acidic residues" evidence="8">
    <location>
        <begin position="1"/>
        <end position="14"/>
    </location>
</feature>
<dbReference type="RefSeq" id="WP_043985617.1">
    <property type="nucleotide sequence ID" value="NZ_JXST01000012.1"/>
</dbReference>
<protein>
    <recommendedName>
        <fullName evidence="7">tRNA (guanine-N(7)-)-methyltransferase</fullName>
        <ecNumber evidence="7">2.1.1.33</ecNumber>
    </recommendedName>
    <alternativeName>
        <fullName evidence="7">tRNA (guanine(46)-N(7))-methyltransferase</fullName>
    </alternativeName>
    <alternativeName>
        <fullName evidence="7">tRNA(m7G46)-methyltransferase</fullName>
    </alternativeName>
</protein>
<dbReference type="PANTHER" id="PTHR23417">
    <property type="entry name" value="3-DEOXY-D-MANNO-OCTULOSONIC-ACID TRANSFERASE/TRNA GUANINE-N 7 - -METHYLTRANSFERASE"/>
    <property type="match status" value="1"/>
</dbReference>
<sequence length="267" mass="29174">MRDDGRMYAQREDDAASSAGASAADFESVSETTAAPAHQHRRVTSFRSRRSSLSTGQQSTWDRRWPELGKVAQSEDGEPAPLIDTAAWFGRTAPVVLEIGSGTGISTLAMAQEEPHLDVIAVEVYRKGMAQLLGGVDRAGLTNVRFVRGDGVDVLEHMIAPESLTAVRVFFPDPWPKARHHKRRLLQAETVALISSRLKPGGILHAATDHADYAVQIAEVGDAEPTLKRTSVDADLPISVQRPTTKYEARGMRMGSPITELIWEKPE</sequence>
<comment type="caution">
    <text evidence="7">Lacks conserved residue(s) required for the propagation of feature annotation.</text>
</comment>
<evidence type="ECO:0000256" key="7">
    <source>
        <dbReference type="HAMAP-Rule" id="MF_01057"/>
    </source>
</evidence>
<evidence type="ECO:0000256" key="1">
    <source>
        <dbReference type="ARBA" id="ARBA00000142"/>
    </source>
</evidence>
<feature type="compositionally biased region" description="Low complexity" evidence="8">
    <location>
        <begin position="16"/>
        <end position="25"/>
    </location>
</feature>
<feature type="binding site" evidence="7">
    <location>
        <position position="173"/>
    </location>
    <ligand>
        <name>S-adenosyl-L-methionine</name>
        <dbReference type="ChEBI" id="CHEBI:59789"/>
    </ligand>
</feature>
<evidence type="ECO:0000256" key="6">
    <source>
        <dbReference type="ARBA" id="ARBA00022694"/>
    </source>
</evidence>
<dbReference type="Proteomes" id="UP000032221">
    <property type="component" value="Unassembled WGS sequence"/>
</dbReference>
<dbReference type="SUPFAM" id="SSF53335">
    <property type="entry name" value="S-adenosyl-L-methionine-dependent methyltransferases"/>
    <property type="match status" value="1"/>
</dbReference>
<dbReference type="AlphaFoldDB" id="A0A0D1LM38"/>
<keyword evidence="3 7" id="KW-0489">Methyltransferase</keyword>
<proteinExistence type="inferred from homology"/>
<evidence type="ECO:0000256" key="5">
    <source>
        <dbReference type="ARBA" id="ARBA00022691"/>
    </source>
</evidence>
<organism evidence="9 10">
    <name type="scientific">Mycolicibacterium llatzerense</name>
    <dbReference type="NCBI Taxonomy" id="280871"/>
    <lineage>
        <taxon>Bacteria</taxon>
        <taxon>Bacillati</taxon>
        <taxon>Actinomycetota</taxon>
        <taxon>Actinomycetes</taxon>
        <taxon>Mycobacteriales</taxon>
        <taxon>Mycobacteriaceae</taxon>
        <taxon>Mycolicibacterium</taxon>
    </lineage>
</organism>
<dbReference type="STRING" id="280871.TL10_10560"/>
<accession>A0A0D1LM38</accession>
<dbReference type="UniPathway" id="UPA00989"/>
<dbReference type="InterPro" id="IPR003358">
    <property type="entry name" value="tRNA_(Gua-N-7)_MeTrfase_Trmb"/>
</dbReference>
<dbReference type="EC" id="2.1.1.33" evidence="7"/>
<dbReference type="Pfam" id="PF02390">
    <property type="entry name" value="Methyltransf_4"/>
    <property type="match status" value="1"/>
</dbReference>
<feature type="binding site" evidence="7">
    <location>
        <position position="177"/>
    </location>
    <ligand>
        <name>substrate</name>
    </ligand>
</feature>
<evidence type="ECO:0000256" key="2">
    <source>
        <dbReference type="ARBA" id="ARBA00003015"/>
    </source>
</evidence>
<comment type="pathway">
    <text evidence="7">tRNA modification; N(7)-methylguanine-tRNA biosynthesis.</text>
</comment>
<dbReference type="PATRIC" id="fig|280871.6.peg.2188"/>
<feature type="binding site" evidence="7">
    <location>
        <position position="209"/>
    </location>
    <ligand>
        <name>substrate</name>
    </ligand>
</feature>
<feature type="binding site" evidence="7">
    <location>
        <position position="150"/>
    </location>
    <ligand>
        <name>S-adenosyl-L-methionine</name>
        <dbReference type="ChEBI" id="CHEBI:59789"/>
    </ligand>
</feature>
<comment type="similarity">
    <text evidence="7">Belongs to the class I-like SAM-binding methyltransferase superfamily. TrmB family.</text>
</comment>
<dbReference type="InterPro" id="IPR029063">
    <property type="entry name" value="SAM-dependent_MTases_sf"/>
</dbReference>
<dbReference type="PANTHER" id="PTHR23417:SF14">
    <property type="entry name" value="PENTACOTRIPEPTIDE-REPEAT REGION OF PRORP DOMAIN-CONTAINING PROTEIN"/>
    <property type="match status" value="1"/>
</dbReference>
<dbReference type="NCBIfam" id="TIGR00091">
    <property type="entry name" value="tRNA (guanosine(46)-N7)-methyltransferase TrmB"/>
    <property type="match status" value="1"/>
</dbReference>
<dbReference type="PROSITE" id="PS51625">
    <property type="entry name" value="SAM_MT_TRMB"/>
    <property type="match status" value="1"/>
</dbReference>
<dbReference type="InterPro" id="IPR055361">
    <property type="entry name" value="tRNA_methyltr_TrmB_bact"/>
</dbReference>
<feature type="binding site" evidence="7">
    <location>
        <begin position="245"/>
        <end position="248"/>
    </location>
    <ligand>
        <name>substrate</name>
    </ligand>
</feature>
<dbReference type="GO" id="GO:0008176">
    <property type="term" value="F:tRNA (guanine(46)-N7)-methyltransferase activity"/>
    <property type="evidence" value="ECO:0007669"/>
    <property type="project" value="UniProtKB-UniRule"/>
</dbReference>
<gene>
    <name evidence="7" type="primary">trmB</name>
    <name evidence="9" type="ORF">TL10_10560</name>
</gene>
<keyword evidence="4 7" id="KW-0808">Transferase</keyword>
<keyword evidence="10" id="KW-1185">Reference proteome</keyword>
<keyword evidence="5 7" id="KW-0949">S-adenosyl-L-methionine</keyword>
<evidence type="ECO:0000313" key="10">
    <source>
        <dbReference type="Proteomes" id="UP000032221"/>
    </source>
</evidence>